<accession>A0ABW4Q707</accession>
<name>A0ABW4Q707_9MICC</name>
<reference evidence="3" key="1">
    <citation type="journal article" date="2019" name="Int. J. Syst. Evol. Microbiol.">
        <title>The Global Catalogue of Microorganisms (GCM) 10K type strain sequencing project: providing services to taxonomists for standard genome sequencing and annotation.</title>
        <authorList>
            <consortium name="The Broad Institute Genomics Platform"/>
            <consortium name="The Broad Institute Genome Sequencing Center for Infectious Disease"/>
            <person name="Wu L."/>
            <person name="Ma J."/>
        </authorList>
    </citation>
    <scope>NUCLEOTIDE SEQUENCE [LARGE SCALE GENOMIC DNA]</scope>
    <source>
        <strain evidence="3">JCM 11496</strain>
    </source>
</reference>
<evidence type="ECO:0000259" key="1">
    <source>
        <dbReference type="Pfam" id="PF00149"/>
    </source>
</evidence>
<sequence>MTTEPRPIAIFGDWHGLLGWALGSLDAAGIAGARTLIHVGDFGLDFPGRNRGRFEKKLNRILVEREMTLVLSLGNHDNHDTATKLEVWDDGLSSFRSNIRTLPRGGRTLIEGLTIGGLGGAYSIDRKHRTEGKDWWANEEPTQEEADLLVAGGPVDIFITHDVPASVPMKGDLKLPANVVARAERTRTLLDTVVRRLRPPHLFAGHWHQRRTYDLVHEAGTVTRVDVLANEFATNGNGVLVWPSEQMPLRVEPMRITTR</sequence>
<dbReference type="Pfam" id="PF00149">
    <property type="entry name" value="Metallophos"/>
    <property type="match status" value="1"/>
</dbReference>
<organism evidence="2 3">
    <name type="scientific">Arthrobacter flavus</name>
    <dbReference type="NCBI Taxonomy" id="95172"/>
    <lineage>
        <taxon>Bacteria</taxon>
        <taxon>Bacillati</taxon>
        <taxon>Actinomycetota</taxon>
        <taxon>Actinomycetes</taxon>
        <taxon>Micrococcales</taxon>
        <taxon>Micrococcaceae</taxon>
        <taxon>Arthrobacter</taxon>
    </lineage>
</organism>
<evidence type="ECO:0000313" key="3">
    <source>
        <dbReference type="Proteomes" id="UP001597307"/>
    </source>
</evidence>
<dbReference type="Proteomes" id="UP001597307">
    <property type="component" value="Unassembled WGS sequence"/>
</dbReference>
<dbReference type="SUPFAM" id="SSF56300">
    <property type="entry name" value="Metallo-dependent phosphatases"/>
    <property type="match status" value="1"/>
</dbReference>
<proteinExistence type="predicted"/>
<comment type="caution">
    <text evidence="2">The sequence shown here is derived from an EMBL/GenBank/DDBJ whole genome shotgun (WGS) entry which is preliminary data.</text>
</comment>
<gene>
    <name evidence="2" type="ORF">ACFSFX_07770</name>
</gene>
<keyword evidence="3" id="KW-1185">Reference proteome</keyword>
<dbReference type="Gene3D" id="3.60.21.10">
    <property type="match status" value="1"/>
</dbReference>
<dbReference type="InterPro" id="IPR029052">
    <property type="entry name" value="Metallo-depent_PP-like"/>
</dbReference>
<protein>
    <submittedName>
        <fullName evidence="2">Metallophosphoesterase</fullName>
    </submittedName>
</protein>
<dbReference type="RefSeq" id="WP_343878384.1">
    <property type="nucleotide sequence ID" value="NZ_BAAAIJ010000015.1"/>
</dbReference>
<evidence type="ECO:0000313" key="2">
    <source>
        <dbReference type="EMBL" id="MFD1846491.1"/>
    </source>
</evidence>
<feature type="domain" description="Calcineurin-like phosphoesterase" evidence="1">
    <location>
        <begin position="7"/>
        <end position="209"/>
    </location>
</feature>
<dbReference type="EMBL" id="JBHUGA010000017">
    <property type="protein sequence ID" value="MFD1846491.1"/>
    <property type="molecule type" value="Genomic_DNA"/>
</dbReference>
<dbReference type="InterPro" id="IPR004843">
    <property type="entry name" value="Calcineurin-like_PHP"/>
</dbReference>